<keyword evidence="15" id="KW-1185">Reference proteome</keyword>
<dbReference type="PANTHER" id="PTHR13036">
    <property type="entry name" value="BETA1,4 MANNOSYLTRANSFERASE"/>
    <property type="match status" value="1"/>
</dbReference>
<organism evidence="14 15">
    <name type="scientific">Coemansia asiatica</name>
    <dbReference type="NCBI Taxonomy" id="1052880"/>
    <lineage>
        <taxon>Eukaryota</taxon>
        <taxon>Fungi</taxon>
        <taxon>Fungi incertae sedis</taxon>
        <taxon>Zoopagomycota</taxon>
        <taxon>Kickxellomycotina</taxon>
        <taxon>Kickxellomycetes</taxon>
        <taxon>Kickxellales</taxon>
        <taxon>Kickxellaceae</taxon>
        <taxon>Coemansia</taxon>
    </lineage>
</organism>
<keyword evidence="7 13" id="KW-0812">Transmembrane</keyword>
<dbReference type="EMBL" id="JANBOH010000087">
    <property type="protein sequence ID" value="KAJ1645834.1"/>
    <property type="molecule type" value="Genomic_DNA"/>
</dbReference>
<evidence type="ECO:0000313" key="14">
    <source>
        <dbReference type="EMBL" id="KAJ1645834.1"/>
    </source>
</evidence>
<evidence type="ECO:0000256" key="13">
    <source>
        <dbReference type="SAM" id="Phobius"/>
    </source>
</evidence>
<feature type="region of interest" description="Disordered" evidence="12">
    <location>
        <begin position="1"/>
        <end position="27"/>
    </location>
</feature>
<dbReference type="GO" id="GO:0004578">
    <property type="term" value="F:chitobiosyldiphosphodolichol beta-mannosyltransferase activity"/>
    <property type="evidence" value="ECO:0007669"/>
    <property type="project" value="UniProtKB-EC"/>
</dbReference>
<evidence type="ECO:0000256" key="2">
    <source>
        <dbReference type="ARBA" id="ARBA00004922"/>
    </source>
</evidence>
<feature type="transmembrane region" description="Helical" evidence="13">
    <location>
        <begin position="99"/>
        <end position="124"/>
    </location>
</feature>
<keyword evidence="10 13" id="KW-0472">Membrane</keyword>
<evidence type="ECO:0000256" key="11">
    <source>
        <dbReference type="ARBA" id="ARBA00024899"/>
    </source>
</evidence>
<accession>A0A9W8CKV4</accession>
<reference evidence="14" key="1">
    <citation type="submission" date="2022-07" db="EMBL/GenBank/DDBJ databases">
        <title>Phylogenomic reconstructions and comparative analyses of Kickxellomycotina fungi.</title>
        <authorList>
            <person name="Reynolds N.K."/>
            <person name="Stajich J.E."/>
            <person name="Barry K."/>
            <person name="Grigoriev I.V."/>
            <person name="Crous P."/>
            <person name="Smith M.E."/>
        </authorList>
    </citation>
    <scope>NUCLEOTIDE SEQUENCE</scope>
    <source>
        <strain evidence="14">NBRC 105413</strain>
    </source>
</reference>
<comment type="function">
    <text evidence="11">Participates in the formation of the lipid-linked precursor oligosaccharide for N-glycosylation. Involved in assembling the dolichol-pyrophosphate-GlcNAc(2)-Man(5) intermediate on the cytoplasmic surface of the ER.</text>
</comment>
<keyword evidence="8" id="KW-0256">Endoplasmic reticulum</keyword>
<evidence type="ECO:0000256" key="7">
    <source>
        <dbReference type="ARBA" id="ARBA00022692"/>
    </source>
</evidence>
<evidence type="ECO:0000256" key="3">
    <source>
        <dbReference type="ARBA" id="ARBA00012611"/>
    </source>
</evidence>
<evidence type="ECO:0000256" key="10">
    <source>
        <dbReference type="ARBA" id="ARBA00023136"/>
    </source>
</evidence>
<comment type="caution">
    <text evidence="14">The sequence shown here is derived from an EMBL/GenBank/DDBJ whole genome shotgun (WGS) entry which is preliminary data.</text>
</comment>
<dbReference type="InterPro" id="IPR026051">
    <property type="entry name" value="ALG1-like"/>
</dbReference>
<sequence length="442" mass="49617">MSDKAKVIRHRGTDERSDSNSNEHSDTAAETRRIAILVLGDIGRSPRMQYHAISLAKAGYLVDFIGYAGSRPMNEVLSAPGITLRHIRMLPQPTSASRALFYIYAPLKVLYQFWALFWLLLVSIQRPHYILVQNPPAIPTLLVARICSFFVGARLVIDWHNYGHTILALKLRSDHPVVSLATWIEHFFGKSAYAHLCLWMRLLNDPQLTDLFRLLPSTNDVSDAAKGQVSLFTQRKKDGAVVMRKGRPMLLVSSTSWTADEDFSILFDALKIYDQTAKNKGNNGRSLPSLAVLITGKGPQRAFYEQQIRQLELGTVCIVTAWLSAEDYPFLLGSADLGISLHTSSSGLDLPMKVVDMLGCGTPVCAYDFLCIRELVNERNGMVFSDAAELAQQIQRLACQLFNQRGLYQRLLRGAEEFRRIDWDTNYQPVLELLESGSQPAK</sequence>
<gene>
    <name evidence="14" type="primary">ALG1</name>
    <name evidence="14" type="ORF">LPJ64_002629</name>
</gene>
<proteinExistence type="predicted"/>
<keyword evidence="9 13" id="KW-1133">Transmembrane helix</keyword>
<dbReference type="Gene3D" id="3.40.50.2000">
    <property type="entry name" value="Glycogen Phosphorylase B"/>
    <property type="match status" value="1"/>
</dbReference>
<dbReference type="SUPFAM" id="SSF53756">
    <property type="entry name" value="UDP-Glycosyltransferase/glycogen phosphorylase"/>
    <property type="match status" value="1"/>
</dbReference>
<evidence type="ECO:0000256" key="9">
    <source>
        <dbReference type="ARBA" id="ARBA00022989"/>
    </source>
</evidence>
<comment type="subcellular location">
    <subcellularLocation>
        <location evidence="1">Endoplasmic reticulum membrane</location>
        <topology evidence="1">Single-pass membrane protein</topology>
    </subcellularLocation>
</comment>
<keyword evidence="5 14" id="KW-0328">Glycosyltransferase</keyword>
<dbReference type="GO" id="GO:0005789">
    <property type="term" value="C:endoplasmic reticulum membrane"/>
    <property type="evidence" value="ECO:0007669"/>
    <property type="project" value="UniProtKB-SubCell"/>
</dbReference>
<evidence type="ECO:0000256" key="8">
    <source>
        <dbReference type="ARBA" id="ARBA00022824"/>
    </source>
</evidence>
<dbReference type="Proteomes" id="UP001145021">
    <property type="component" value="Unassembled WGS sequence"/>
</dbReference>
<dbReference type="EC" id="2.4.1.142" evidence="3"/>
<evidence type="ECO:0000256" key="6">
    <source>
        <dbReference type="ARBA" id="ARBA00022679"/>
    </source>
</evidence>
<comment type="pathway">
    <text evidence="2">Protein modification; protein glycosylation.</text>
</comment>
<evidence type="ECO:0000256" key="5">
    <source>
        <dbReference type="ARBA" id="ARBA00022676"/>
    </source>
</evidence>
<evidence type="ECO:0000256" key="4">
    <source>
        <dbReference type="ARBA" id="ARBA00015841"/>
    </source>
</evidence>
<name>A0A9W8CKV4_9FUNG</name>
<dbReference type="AlphaFoldDB" id="A0A9W8CKV4"/>
<dbReference type="Pfam" id="PF13692">
    <property type="entry name" value="Glyco_trans_1_4"/>
    <property type="match status" value="1"/>
</dbReference>
<evidence type="ECO:0000256" key="12">
    <source>
        <dbReference type="SAM" id="MobiDB-lite"/>
    </source>
</evidence>
<protein>
    <recommendedName>
        <fullName evidence="4">Chitobiosyldiphosphodolichol beta-mannosyltransferase</fullName>
        <ecNumber evidence="3">2.4.1.142</ecNumber>
    </recommendedName>
</protein>
<dbReference type="PANTHER" id="PTHR13036:SF0">
    <property type="entry name" value="CHITOBIOSYLDIPHOSPHODOLICHOL BETA-MANNOSYLTRANSFERASE"/>
    <property type="match status" value="1"/>
</dbReference>
<evidence type="ECO:0000313" key="15">
    <source>
        <dbReference type="Proteomes" id="UP001145021"/>
    </source>
</evidence>
<evidence type="ECO:0000256" key="1">
    <source>
        <dbReference type="ARBA" id="ARBA00004389"/>
    </source>
</evidence>
<keyword evidence="6 14" id="KW-0808">Transferase</keyword>